<keyword evidence="2" id="KW-0472">Membrane</keyword>
<sequence>MDFIPEFSILAVLLGIIVIYLFTASKYKRKKTRLLAKYRRARSRSLYYQDKLSTYILKNDAQNEIIIPGITYGQLLKELQKHHSAYLSEKRYKRLRRNPILIGKNEKVLQMQEQRLKETEEKISVLKEKCPV</sequence>
<evidence type="ECO:0000256" key="2">
    <source>
        <dbReference type="SAM" id="Phobius"/>
    </source>
</evidence>
<keyword evidence="2" id="KW-1133">Transmembrane helix</keyword>
<keyword evidence="1" id="KW-0175">Coiled coil</keyword>
<dbReference type="Proteomes" id="UP000253951">
    <property type="component" value="Chromosome"/>
</dbReference>
<organism evidence="3 4">
    <name type="scientific">Flavobacterium arcticum</name>
    <dbReference type="NCBI Taxonomy" id="1784713"/>
    <lineage>
        <taxon>Bacteria</taxon>
        <taxon>Pseudomonadati</taxon>
        <taxon>Bacteroidota</taxon>
        <taxon>Flavobacteriia</taxon>
        <taxon>Flavobacteriales</taxon>
        <taxon>Flavobacteriaceae</taxon>
        <taxon>Flavobacterium</taxon>
    </lineage>
</organism>
<dbReference type="AlphaFoldDB" id="A0A345H878"/>
<evidence type="ECO:0000313" key="3">
    <source>
        <dbReference type="EMBL" id="AXG72788.1"/>
    </source>
</evidence>
<dbReference type="OrthoDB" id="1376907at2"/>
<reference evidence="3 4" key="1">
    <citation type="submission" date="2018-07" db="EMBL/GenBank/DDBJ databases">
        <title>Complete genome sequence of Flavobacterium arcticum type strain SM1502T.</title>
        <authorList>
            <person name="Li Y."/>
            <person name="Li D.-D."/>
        </authorList>
    </citation>
    <scope>NUCLEOTIDE SEQUENCE [LARGE SCALE GENOMIC DNA]</scope>
    <source>
        <strain evidence="3 4">SM1502</strain>
    </source>
</reference>
<dbReference type="RefSeq" id="WP_114676551.1">
    <property type="nucleotide sequence ID" value="NZ_CP031188.1"/>
</dbReference>
<accession>A0A345H878</accession>
<feature type="transmembrane region" description="Helical" evidence="2">
    <location>
        <begin position="6"/>
        <end position="23"/>
    </location>
</feature>
<evidence type="ECO:0000256" key="1">
    <source>
        <dbReference type="SAM" id="Coils"/>
    </source>
</evidence>
<keyword evidence="2" id="KW-0812">Transmembrane</keyword>
<proteinExistence type="predicted"/>
<keyword evidence="4" id="KW-1185">Reference proteome</keyword>
<dbReference type="EMBL" id="CP031188">
    <property type="protein sequence ID" value="AXG72788.1"/>
    <property type="molecule type" value="Genomic_DNA"/>
</dbReference>
<gene>
    <name evidence="3" type="ORF">DVK85_00485</name>
</gene>
<name>A0A345H878_9FLAO</name>
<evidence type="ECO:0000313" key="4">
    <source>
        <dbReference type="Proteomes" id="UP000253951"/>
    </source>
</evidence>
<dbReference type="KEGG" id="fat:DVK85_00485"/>
<protein>
    <submittedName>
        <fullName evidence="3">Uncharacterized protein</fullName>
    </submittedName>
</protein>
<feature type="coiled-coil region" evidence="1">
    <location>
        <begin position="102"/>
        <end position="129"/>
    </location>
</feature>